<protein>
    <submittedName>
        <fullName evidence="5">Helix-turn-helix transcriptional regulator</fullName>
    </submittedName>
</protein>
<dbReference type="Pfam" id="PF02311">
    <property type="entry name" value="AraC_binding"/>
    <property type="match status" value="1"/>
</dbReference>
<dbReference type="SUPFAM" id="SSF51215">
    <property type="entry name" value="Regulatory protein AraC"/>
    <property type="match status" value="1"/>
</dbReference>
<dbReference type="PANTHER" id="PTHR43280">
    <property type="entry name" value="ARAC-FAMILY TRANSCRIPTIONAL REGULATOR"/>
    <property type="match status" value="1"/>
</dbReference>
<dbReference type="Pfam" id="PF12833">
    <property type="entry name" value="HTH_18"/>
    <property type="match status" value="1"/>
</dbReference>
<dbReference type="PRINTS" id="PR00032">
    <property type="entry name" value="HTHARAC"/>
</dbReference>
<evidence type="ECO:0000313" key="6">
    <source>
        <dbReference type="Proteomes" id="UP001493487"/>
    </source>
</evidence>
<keyword evidence="6" id="KW-1185">Reference proteome</keyword>
<dbReference type="InterPro" id="IPR018062">
    <property type="entry name" value="HTH_AraC-typ_CS"/>
</dbReference>
<evidence type="ECO:0000256" key="1">
    <source>
        <dbReference type="ARBA" id="ARBA00023015"/>
    </source>
</evidence>
<dbReference type="Gene3D" id="1.10.10.60">
    <property type="entry name" value="Homeodomain-like"/>
    <property type="match status" value="2"/>
</dbReference>
<evidence type="ECO:0000256" key="3">
    <source>
        <dbReference type="ARBA" id="ARBA00023163"/>
    </source>
</evidence>
<dbReference type="PROSITE" id="PS00041">
    <property type="entry name" value="HTH_ARAC_FAMILY_1"/>
    <property type="match status" value="1"/>
</dbReference>
<dbReference type="SUPFAM" id="SSF46689">
    <property type="entry name" value="Homeodomain-like"/>
    <property type="match status" value="1"/>
</dbReference>
<dbReference type="Proteomes" id="UP001493487">
    <property type="component" value="Unassembled WGS sequence"/>
</dbReference>
<dbReference type="InterPro" id="IPR009057">
    <property type="entry name" value="Homeodomain-like_sf"/>
</dbReference>
<keyword evidence="1" id="KW-0805">Transcription regulation</keyword>
<organism evidence="5 6">
    <name type="scientific">Cohnella silvisoli</name>
    <dbReference type="NCBI Taxonomy" id="2873699"/>
    <lineage>
        <taxon>Bacteria</taxon>
        <taxon>Bacillati</taxon>
        <taxon>Bacillota</taxon>
        <taxon>Bacilli</taxon>
        <taxon>Bacillales</taxon>
        <taxon>Paenibacillaceae</taxon>
        <taxon>Cohnella</taxon>
    </lineage>
</organism>
<name>A0ABV1KNB4_9BACL</name>
<evidence type="ECO:0000256" key="2">
    <source>
        <dbReference type="ARBA" id="ARBA00023125"/>
    </source>
</evidence>
<evidence type="ECO:0000259" key="4">
    <source>
        <dbReference type="PROSITE" id="PS01124"/>
    </source>
</evidence>
<keyword evidence="3" id="KW-0804">Transcription</keyword>
<proteinExistence type="predicted"/>
<dbReference type="PROSITE" id="PS01124">
    <property type="entry name" value="HTH_ARAC_FAMILY_2"/>
    <property type="match status" value="1"/>
</dbReference>
<gene>
    <name evidence="5" type="ORF">QJS35_04120</name>
</gene>
<dbReference type="PANTHER" id="PTHR43280:SF30">
    <property type="entry name" value="MMSAB OPERON REGULATORY PROTEIN"/>
    <property type="match status" value="1"/>
</dbReference>
<dbReference type="InterPro" id="IPR018060">
    <property type="entry name" value="HTH_AraC"/>
</dbReference>
<dbReference type="InterPro" id="IPR003313">
    <property type="entry name" value="AraC-bd"/>
</dbReference>
<dbReference type="SMART" id="SM00342">
    <property type="entry name" value="HTH_ARAC"/>
    <property type="match status" value="1"/>
</dbReference>
<accession>A0ABV1KNB4</accession>
<comment type="caution">
    <text evidence="5">The sequence shown here is derived from an EMBL/GenBank/DDBJ whole genome shotgun (WGS) entry which is preliminary data.</text>
</comment>
<sequence>MSYPILHFISPPVPYFIDSGKRTYVPGERHISRNFISVFDLIVVTKGTLFIGENSNEWTVRQGEALILRPDGYHYGTAPCQEETEITWIHFHTFGAWEENKEMSECLENQSALVEKHKQNAYLNHCEVCSIFIPKHMKLSEKSLGDLAQFYELDHDPRSLRNWKKQTAFQVFMQHLDRESASSSDAAAIRLAEKVEMFIRQNYAEKITNSMLQNELNYHPNYLAKCMLKIYGLTPIDYLQQYRIEQAKKLLLQTNWPIARIAEEVGFNNTPYFSTFFTNKEGISPSNFRIKVIGAHRRV</sequence>
<evidence type="ECO:0000313" key="5">
    <source>
        <dbReference type="EMBL" id="MEQ4481575.1"/>
    </source>
</evidence>
<reference evidence="5 6" key="1">
    <citation type="journal article" date="2023" name="Genome Announc.">
        <title>Pan-Genome Analyses of the Genus Cohnella and Proposal of the Novel Species Cohnella silvisoli sp. nov., Isolated from Forest Soil.</title>
        <authorList>
            <person name="Wang C."/>
            <person name="Mao L."/>
            <person name="Bao G."/>
            <person name="Zhu H."/>
        </authorList>
    </citation>
    <scope>NUCLEOTIDE SEQUENCE [LARGE SCALE GENOMIC DNA]</scope>
    <source>
        <strain evidence="5 6">NL03-T5-1</strain>
    </source>
</reference>
<feature type="domain" description="HTH araC/xylS-type" evidence="4">
    <location>
        <begin position="193"/>
        <end position="291"/>
    </location>
</feature>
<dbReference type="EMBL" id="JASKHM010000002">
    <property type="protein sequence ID" value="MEQ4481575.1"/>
    <property type="molecule type" value="Genomic_DNA"/>
</dbReference>
<keyword evidence="2" id="KW-0238">DNA-binding</keyword>
<dbReference type="Gene3D" id="2.60.120.280">
    <property type="entry name" value="Regulatory protein AraC"/>
    <property type="match status" value="1"/>
</dbReference>
<dbReference type="InterPro" id="IPR020449">
    <property type="entry name" value="Tscrpt_reg_AraC-type_HTH"/>
</dbReference>
<dbReference type="InterPro" id="IPR037923">
    <property type="entry name" value="HTH-like"/>
</dbReference>
<dbReference type="RefSeq" id="WP_232183820.1">
    <property type="nucleotide sequence ID" value="NZ_JAIOAP010000002.1"/>
</dbReference>